<evidence type="ECO:0000256" key="1">
    <source>
        <dbReference type="ARBA" id="ARBA00008231"/>
    </source>
</evidence>
<evidence type="ECO:0000256" key="4">
    <source>
        <dbReference type="SAM" id="MobiDB-lite"/>
    </source>
</evidence>
<dbReference type="GO" id="GO:0043461">
    <property type="term" value="P:proton-transporting ATP synthase complex assembly"/>
    <property type="evidence" value="ECO:0007669"/>
    <property type="project" value="InterPro"/>
</dbReference>
<organism evidence="5 6">
    <name type="scientific">Candidatus Raskinella chloraquaticus</name>
    <dbReference type="NCBI Taxonomy" id="1951219"/>
    <lineage>
        <taxon>Bacteria</taxon>
        <taxon>Pseudomonadati</taxon>
        <taxon>Pseudomonadota</taxon>
        <taxon>Alphaproteobacteria</taxon>
        <taxon>Hyphomicrobiales</taxon>
        <taxon>Phreatobacteraceae</taxon>
        <taxon>Candidatus Raskinella</taxon>
    </lineage>
</organism>
<gene>
    <name evidence="5" type="ORF">A4S15_11620</name>
</gene>
<proteinExistence type="inferred from homology"/>
<comment type="similarity">
    <text evidence="1">Belongs to the ATP12 family.</text>
</comment>
<dbReference type="AlphaFoldDB" id="A0A1W9HW45"/>
<dbReference type="Pfam" id="PF07542">
    <property type="entry name" value="ATP12"/>
    <property type="match status" value="1"/>
</dbReference>
<dbReference type="InterPro" id="IPR011419">
    <property type="entry name" value="ATP12_ATP_synth-F1-assembly"/>
</dbReference>
<dbReference type="STRING" id="1827387.A4S15_11620"/>
<evidence type="ECO:0000313" key="5">
    <source>
        <dbReference type="EMBL" id="OQW51464.1"/>
    </source>
</evidence>
<evidence type="ECO:0008006" key="7">
    <source>
        <dbReference type="Google" id="ProtNLM"/>
    </source>
</evidence>
<feature type="region of interest" description="Disordered" evidence="4">
    <location>
        <begin position="1"/>
        <end position="21"/>
    </location>
</feature>
<dbReference type="EMBL" id="LWDL01000019">
    <property type="protein sequence ID" value="OQW51464.1"/>
    <property type="molecule type" value="Genomic_DNA"/>
</dbReference>
<keyword evidence="2" id="KW-0809">Transit peptide</keyword>
<dbReference type="Proteomes" id="UP000192872">
    <property type="component" value="Unassembled WGS sequence"/>
</dbReference>
<comment type="caution">
    <text evidence="5">The sequence shown here is derived from an EMBL/GenBank/DDBJ whole genome shotgun (WGS) entry which is preliminary data.</text>
</comment>
<dbReference type="InterPro" id="IPR023335">
    <property type="entry name" value="ATP12_ortho_dom_sf"/>
</dbReference>
<reference evidence="5 6" key="1">
    <citation type="journal article" date="2017" name="Water Res.">
        <title>Comammox in drinking water systems.</title>
        <authorList>
            <person name="Wang Y."/>
            <person name="Ma L."/>
            <person name="Mao Y."/>
            <person name="Jiang X."/>
            <person name="Xia Y."/>
            <person name="Yu K."/>
            <person name="Li B."/>
            <person name="Zhang T."/>
        </authorList>
    </citation>
    <scope>NUCLEOTIDE SEQUENCE [LARGE SCALE GENOMIC DNA]</scope>
    <source>
        <strain evidence="5">SG_bin8</strain>
    </source>
</reference>
<sequence>MAMSDEQKSATRPRTPLTRAPRPKRFYKGVTIVAVEAGHAIHLDGKPAKTPGGALLMLQKERLALRVAAEWEAQGGEIDATSMPVTRLVNVAIDAIDGHAVAVRADIVKYAGSDLVCYRAEEPARLVARQAQMWDPVLAFAEAHLAARFSIQNGIVFKAQSDATIAAIRDAVGGVKGLELAALHSLTTLCGSALIALGVARGVLSAAQAVEAAHVDEDWNRELWGADEEALAVRAHRARDILAAGDIFLP</sequence>
<evidence type="ECO:0000313" key="6">
    <source>
        <dbReference type="Proteomes" id="UP000192872"/>
    </source>
</evidence>
<feature type="compositionally biased region" description="Low complexity" evidence="4">
    <location>
        <begin position="10"/>
        <end position="20"/>
    </location>
</feature>
<dbReference type="PANTHER" id="PTHR21013:SF10">
    <property type="entry name" value="ATP SYNTHASE MITOCHONDRIAL F1 COMPLEX ASSEMBLY FACTOR 2"/>
    <property type="match status" value="1"/>
</dbReference>
<protein>
    <recommendedName>
        <fullName evidence="7">ATPase</fullName>
    </recommendedName>
</protein>
<accession>A0A1W9HW45</accession>
<dbReference type="SUPFAM" id="SSF160909">
    <property type="entry name" value="ATP12-like"/>
    <property type="match status" value="1"/>
</dbReference>
<name>A0A1W9HW45_9HYPH</name>
<dbReference type="Gene3D" id="3.30.2180.10">
    <property type="entry name" value="ATP12-like"/>
    <property type="match status" value="1"/>
</dbReference>
<dbReference type="InterPro" id="IPR042272">
    <property type="entry name" value="ATP12_ATP_synth-F1-assembly_N"/>
</dbReference>
<dbReference type="PANTHER" id="PTHR21013">
    <property type="entry name" value="ATP SYNTHASE MITOCHONDRIAL F1 COMPLEX ASSEMBLY FACTOR 2/ATP12 PROTEIN, MITOCHONDRIAL PRECURSOR"/>
    <property type="match status" value="1"/>
</dbReference>
<dbReference type="Gene3D" id="1.10.3580.10">
    <property type="entry name" value="ATP12 ATPase"/>
    <property type="match status" value="1"/>
</dbReference>
<keyword evidence="3" id="KW-0143">Chaperone</keyword>
<evidence type="ECO:0000256" key="3">
    <source>
        <dbReference type="ARBA" id="ARBA00023186"/>
    </source>
</evidence>
<evidence type="ECO:0000256" key="2">
    <source>
        <dbReference type="ARBA" id="ARBA00022946"/>
    </source>
</evidence>